<evidence type="ECO:0000313" key="1">
    <source>
        <dbReference type="EMBL" id="CRL03699.1"/>
    </source>
</evidence>
<dbReference type="EMBL" id="CVRI01000059">
    <property type="protein sequence ID" value="CRL03699.1"/>
    <property type="molecule type" value="Genomic_DNA"/>
</dbReference>
<dbReference type="AlphaFoldDB" id="A0A1J1ITW3"/>
<gene>
    <name evidence="1" type="ORF">CLUMA_CG016797</name>
</gene>
<name>A0A1J1ITW3_9DIPT</name>
<proteinExistence type="predicted"/>
<reference evidence="1 2" key="1">
    <citation type="submission" date="2015-04" db="EMBL/GenBank/DDBJ databases">
        <authorList>
            <person name="Syromyatnikov M.Y."/>
            <person name="Popov V.N."/>
        </authorList>
    </citation>
    <scope>NUCLEOTIDE SEQUENCE [LARGE SCALE GENOMIC DNA]</scope>
</reference>
<keyword evidence="2" id="KW-1185">Reference proteome</keyword>
<accession>A0A1J1ITW3</accession>
<dbReference type="Proteomes" id="UP000183832">
    <property type="component" value="Unassembled WGS sequence"/>
</dbReference>
<protein>
    <submittedName>
        <fullName evidence="1">CLUMA_CG016797, isoform A</fullName>
    </submittedName>
</protein>
<organism evidence="1 2">
    <name type="scientific">Clunio marinus</name>
    <dbReference type="NCBI Taxonomy" id="568069"/>
    <lineage>
        <taxon>Eukaryota</taxon>
        <taxon>Metazoa</taxon>
        <taxon>Ecdysozoa</taxon>
        <taxon>Arthropoda</taxon>
        <taxon>Hexapoda</taxon>
        <taxon>Insecta</taxon>
        <taxon>Pterygota</taxon>
        <taxon>Neoptera</taxon>
        <taxon>Endopterygota</taxon>
        <taxon>Diptera</taxon>
        <taxon>Nematocera</taxon>
        <taxon>Chironomoidea</taxon>
        <taxon>Chironomidae</taxon>
        <taxon>Clunio</taxon>
    </lineage>
</organism>
<sequence>MFCHVFQLHQTFKKTSSGSTSMNLIQFALFTRKIKSTAVGDFGCLCLCQQHWEQDVNCLHREIRASDDVKNDNYMKIALKLDLAPSSSTRSKELF</sequence>
<evidence type="ECO:0000313" key="2">
    <source>
        <dbReference type="Proteomes" id="UP000183832"/>
    </source>
</evidence>